<keyword evidence="2" id="KW-1185">Reference proteome</keyword>
<dbReference type="EMBL" id="ML120694">
    <property type="protein sequence ID" value="RPA88727.1"/>
    <property type="molecule type" value="Genomic_DNA"/>
</dbReference>
<protein>
    <recommendedName>
        <fullName evidence="3">HAT C-terminal dimerisation domain-containing protein</fullName>
    </recommendedName>
</protein>
<proteinExistence type="predicted"/>
<dbReference type="STRING" id="1336337.A0A3N4ITP1"/>
<dbReference type="AlphaFoldDB" id="A0A3N4ITP1"/>
<gene>
    <name evidence="1" type="ORF">L873DRAFT_1755863</name>
</gene>
<reference evidence="1 2" key="1">
    <citation type="journal article" date="2018" name="Nat. Ecol. Evol.">
        <title>Pezizomycetes genomes reveal the molecular basis of ectomycorrhizal truffle lifestyle.</title>
        <authorList>
            <person name="Murat C."/>
            <person name="Payen T."/>
            <person name="Noel B."/>
            <person name="Kuo A."/>
            <person name="Morin E."/>
            <person name="Chen J."/>
            <person name="Kohler A."/>
            <person name="Krizsan K."/>
            <person name="Balestrini R."/>
            <person name="Da Silva C."/>
            <person name="Montanini B."/>
            <person name="Hainaut M."/>
            <person name="Levati E."/>
            <person name="Barry K.W."/>
            <person name="Belfiori B."/>
            <person name="Cichocki N."/>
            <person name="Clum A."/>
            <person name="Dockter R.B."/>
            <person name="Fauchery L."/>
            <person name="Guy J."/>
            <person name="Iotti M."/>
            <person name="Le Tacon F."/>
            <person name="Lindquist E.A."/>
            <person name="Lipzen A."/>
            <person name="Malagnac F."/>
            <person name="Mello A."/>
            <person name="Molinier V."/>
            <person name="Miyauchi S."/>
            <person name="Poulain J."/>
            <person name="Riccioni C."/>
            <person name="Rubini A."/>
            <person name="Sitrit Y."/>
            <person name="Splivallo R."/>
            <person name="Traeger S."/>
            <person name="Wang M."/>
            <person name="Zifcakova L."/>
            <person name="Wipf D."/>
            <person name="Zambonelli A."/>
            <person name="Paolocci F."/>
            <person name="Nowrousian M."/>
            <person name="Ottonello S."/>
            <person name="Baldrian P."/>
            <person name="Spatafora J.W."/>
            <person name="Henrissat B."/>
            <person name="Nagy L.G."/>
            <person name="Aury J.M."/>
            <person name="Wincker P."/>
            <person name="Grigoriev I.V."/>
            <person name="Bonfante P."/>
            <person name="Martin F.M."/>
        </authorList>
    </citation>
    <scope>NUCLEOTIDE SEQUENCE [LARGE SCALE GENOMIC DNA]</scope>
    <source>
        <strain evidence="1 2">120613-1</strain>
    </source>
</reference>
<dbReference type="InterPro" id="IPR012337">
    <property type="entry name" value="RNaseH-like_sf"/>
</dbReference>
<evidence type="ECO:0000313" key="1">
    <source>
        <dbReference type="EMBL" id="RPA88727.1"/>
    </source>
</evidence>
<dbReference type="OrthoDB" id="2423954at2759"/>
<evidence type="ECO:0008006" key="3">
    <source>
        <dbReference type="Google" id="ProtNLM"/>
    </source>
</evidence>
<dbReference type="SUPFAM" id="SSF53098">
    <property type="entry name" value="Ribonuclease H-like"/>
    <property type="match status" value="1"/>
</dbReference>
<dbReference type="Proteomes" id="UP000276215">
    <property type="component" value="Unassembled WGS sequence"/>
</dbReference>
<sequence>MKERFIAAAGNIRSEREKGNEIITLICNNSFWTTLKENNQHLQPLLIANMILQRDSLYLDHVCLMFSYLYNHFNTLKEDRSIIATVCYSQALQNVLDQSLFILSVLLNPFLMVSNKSTLLSLFNPQDMKLWQMFLVKNASNLFTILFECQPDPNQLIASFLDYFSCKGDFNTDFWIIVRSLQEISKKDEKEADPTYIWRLVPDTSNDLKLLALHLYPVCPNSASCERVFSSFGIIHSKLKNTLSFEKVAAIGKVKALLCEEQKNVTLWQKKRRLYETNSTQPTYIQQRDLQELDIQDVTDFIMLPVEFEVEAISWIADLTPDSPMELNDTQLLPTAINLKLSVLFDHC</sequence>
<evidence type="ECO:0000313" key="2">
    <source>
        <dbReference type="Proteomes" id="UP000276215"/>
    </source>
</evidence>
<name>A0A3N4ITP1_9PEZI</name>
<accession>A0A3N4ITP1</accession>
<organism evidence="1 2">
    <name type="scientific">Choiromyces venosus 120613-1</name>
    <dbReference type="NCBI Taxonomy" id="1336337"/>
    <lineage>
        <taxon>Eukaryota</taxon>
        <taxon>Fungi</taxon>
        <taxon>Dikarya</taxon>
        <taxon>Ascomycota</taxon>
        <taxon>Pezizomycotina</taxon>
        <taxon>Pezizomycetes</taxon>
        <taxon>Pezizales</taxon>
        <taxon>Tuberaceae</taxon>
        <taxon>Choiromyces</taxon>
    </lineage>
</organism>